<keyword evidence="2" id="KW-1185">Reference proteome</keyword>
<sequence>MVNQATLSLGRSCKTGLNRYVGKMILSQRQGSNPQGDFIKELYTAKLKIPTIKIKYLFVNNRDHPAVVFHLLLARQDKRGNPLTFQREKKSHFQENVRTSLDSTQIIAPHPRGKTTFETVVTRLPEECPRMPKSGSRYQPELRQHFDVMAVVRAAQQ</sequence>
<dbReference type="EMBL" id="JAWDGP010005567">
    <property type="protein sequence ID" value="KAK3756050.1"/>
    <property type="molecule type" value="Genomic_DNA"/>
</dbReference>
<proteinExistence type="predicted"/>
<dbReference type="AlphaFoldDB" id="A0AAE0YS51"/>
<accession>A0AAE0YS51</accession>
<organism evidence="1 2">
    <name type="scientific">Elysia crispata</name>
    <name type="common">lettuce slug</name>
    <dbReference type="NCBI Taxonomy" id="231223"/>
    <lineage>
        <taxon>Eukaryota</taxon>
        <taxon>Metazoa</taxon>
        <taxon>Spiralia</taxon>
        <taxon>Lophotrochozoa</taxon>
        <taxon>Mollusca</taxon>
        <taxon>Gastropoda</taxon>
        <taxon>Heterobranchia</taxon>
        <taxon>Euthyneura</taxon>
        <taxon>Panpulmonata</taxon>
        <taxon>Sacoglossa</taxon>
        <taxon>Placobranchoidea</taxon>
        <taxon>Plakobranchidae</taxon>
        <taxon>Elysia</taxon>
    </lineage>
</organism>
<comment type="caution">
    <text evidence="1">The sequence shown here is derived from an EMBL/GenBank/DDBJ whole genome shotgun (WGS) entry which is preliminary data.</text>
</comment>
<protein>
    <submittedName>
        <fullName evidence="1">Uncharacterized protein</fullName>
    </submittedName>
</protein>
<reference evidence="1" key="1">
    <citation type="journal article" date="2023" name="G3 (Bethesda)">
        <title>A reference genome for the long-term kleptoplast-retaining sea slug Elysia crispata morphotype clarki.</title>
        <authorList>
            <person name="Eastman K.E."/>
            <person name="Pendleton A.L."/>
            <person name="Shaikh M.A."/>
            <person name="Suttiyut T."/>
            <person name="Ogas R."/>
            <person name="Tomko P."/>
            <person name="Gavelis G."/>
            <person name="Widhalm J.R."/>
            <person name="Wisecaver J.H."/>
        </authorList>
    </citation>
    <scope>NUCLEOTIDE SEQUENCE</scope>
    <source>
        <strain evidence="1">ECLA1</strain>
    </source>
</reference>
<dbReference type="Proteomes" id="UP001283361">
    <property type="component" value="Unassembled WGS sequence"/>
</dbReference>
<gene>
    <name evidence="1" type="ORF">RRG08_032973</name>
</gene>
<evidence type="ECO:0000313" key="2">
    <source>
        <dbReference type="Proteomes" id="UP001283361"/>
    </source>
</evidence>
<name>A0AAE0YS51_9GAST</name>
<evidence type="ECO:0000313" key="1">
    <source>
        <dbReference type="EMBL" id="KAK3756050.1"/>
    </source>
</evidence>